<dbReference type="STRING" id="696281.Desru_3535"/>
<dbReference type="EMBL" id="CP002780">
    <property type="protein sequence ID" value="AEG61738.1"/>
    <property type="molecule type" value="Genomic_DNA"/>
</dbReference>
<keyword evidence="2" id="KW-1185">Reference proteome</keyword>
<name>F6DMH7_DESRL</name>
<reference evidence="2" key="1">
    <citation type="submission" date="2011-05" db="EMBL/GenBank/DDBJ databases">
        <title>Complete sequence of Desulfotomaculum ruminis DSM 2154.</title>
        <authorList>
            <person name="Lucas S."/>
            <person name="Copeland A."/>
            <person name="Lapidus A."/>
            <person name="Cheng J.-F."/>
            <person name="Goodwin L."/>
            <person name="Pitluck S."/>
            <person name="Lu M."/>
            <person name="Detter J.C."/>
            <person name="Han C."/>
            <person name="Tapia R."/>
            <person name="Land M."/>
            <person name="Hauser L."/>
            <person name="Kyrpides N."/>
            <person name="Ivanova N."/>
            <person name="Mikhailova N."/>
            <person name="Pagani I."/>
            <person name="Stams A.J.M."/>
            <person name="Plugge C.M."/>
            <person name="Muyzer G."/>
            <person name="Kuever J."/>
            <person name="Parshina S.N."/>
            <person name="Ivanova A.E."/>
            <person name="Nazina T.N."/>
            <person name="Brambilla E."/>
            <person name="Spring S."/>
            <person name="Klenk H.-P."/>
            <person name="Woyke T."/>
        </authorList>
    </citation>
    <scope>NUCLEOTIDE SEQUENCE [LARGE SCALE GENOMIC DNA]</scope>
    <source>
        <strain evidence="2">ATCC 23193 / DSM 2154 / NCIB 8452 / DL</strain>
    </source>
</reference>
<protein>
    <submittedName>
        <fullName evidence="1">Uncharacterized protein</fullName>
    </submittedName>
</protein>
<gene>
    <name evidence="1" type="ordered locus">Desru_3535</name>
</gene>
<organism evidence="1 2">
    <name type="scientific">Desulforamulus ruminis (strain ATCC 23193 / DSM 2154 / NCIMB 8452 / DL)</name>
    <name type="common">Desulfotomaculum ruminis</name>
    <dbReference type="NCBI Taxonomy" id="696281"/>
    <lineage>
        <taxon>Bacteria</taxon>
        <taxon>Bacillati</taxon>
        <taxon>Bacillota</taxon>
        <taxon>Clostridia</taxon>
        <taxon>Eubacteriales</taxon>
        <taxon>Peptococcaceae</taxon>
        <taxon>Desulforamulus</taxon>
    </lineage>
</organism>
<evidence type="ECO:0000313" key="2">
    <source>
        <dbReference type="Proteomes" id="UP000009234"/>
    </source>
</evidence>
<accession>F6DMH7</accession>
<dbReference type="AlphaFoldDB" id="F6DMH7"/>
<dbReference type="RefSeq" id="WP_013843484.1">
    <property type="nucleotide sequence ID" value="NC_015589.1"/>
</dbReference>
<dbReference type="HOGENOM" id="CLU_1530187_0_0_9"/>
<reference evidence="1 2" key="2">
    <citation type="journal article" date="2012" name="Stand. Genomic Sci.">
        <title>Complete genome sequence of the sulfate-reducing firmicute Desulfotomaculum ruminis type strain (DL(T)).</title>
        <authorList>
            <person name="Spring S."/>
            <person name="Visser M."/>
            <person name="Lu M."/>
            <person name="Copeland A."/>
            <person name="Lapidus A."/>
            <person name="Lucas S."/>
            <person name="Cheng J.F."/>
            <person name="Han C."/>
            <person name="Tapia R."/>
            <person name="Goodwin L.A."/>
            <person name="Pitluck S."/>
            <person name="Ivanova N."/>
            <person name="Land M."/>
            <person name="Hauser L."/>
            <person name="Larimer F."/>
            <person name="Rohde M."/>
            <person name="Goker M."/>
            <person name="Detter J.C."/>
            <person name="Kyrpides N.C."/>
            <person name="Woyke T."/>
            <person name="Schaap P.J."/>
            <person name="Plugge C.M."/>
            <person name="Muyzer G."/>
            <person name="Kuever J."/>
            <person name="Pereira I.A."/>
            <person name="Parshina S.N."/>
            <person name="Bernier-Latmani R."/>
            <person name="Stams A.J."/>
            <person name="Klenk H.P."/>
        </authorList>
    </citation>
    <scope>NUCLEOTIDE SEQUENCE [LARGE SCALE GENOMIC DNA]</scope>
    <source>
        <strain evidence="2">ATCC 23193 / DSM 2154 / NCIB 8452 / DL</strain>
    </source>
</reference>
<proteinExistence type="predicted"/>
<evidence type="ECO:0000313" key="1">
    <source>
        <dbReference type="EMBL" id="AEG61738.1"/>
    </source>
</evidence>
<sequence length="175" mass="18625">MFGSEEILAFIRRQVGVRNDAADPAGSLHAKIGNLKDVMQNYIKNYTIMQLSTISSNTSGWNSTEQSVTISYNGTGILQNIYIQASGSSSWTSRCRATVTVDGMALPAFGSVNGSVAWGASDVILFADSAGKLNVIDSRANLAIPFRSSLSVTIYFSVSSGGGGSMVGKLEIYRY</sequence>
<dbReference type="Proteomes" id="UP000009234">
    <property type="component" value="Chromosome"/>
</dbReference>
<dbReference type="KEGG" id="dru:Desru_3535"/>
<dbReference type="OrthoDB" id="2083194at2"/>